<dbReference type="RefSeq" id="WP_369337615.1">
    <property type="nucleotide sequence ID" value="NZ_JBFYGN010000005.1"/>
</dbReference>
<dbReference type="InterPro" id="IPR000160">
    <property type="entry name" value="GGDEF_dom"/>
</dbReference>
<evidence type="ECO:0000259" key="7">
    <source>
        <dbReference type="PROSITE" id="PS50113"/>
    </source>
</evidence>
<dbReference type="InterPro" id="IPR035919">
    <property type="entry name" value="EAL_sf"/>
</dbReference>
<dbReference type="SMART" id="SM00091">
    <property type="entry name" value="PAS"/>
    <property type="match status" value="2"/>
</dbReference>
<dbReference type="NCBIfam" id="TIGR00229">
    <property type="entry name" value="sensory_box"/>
    <property type="match status" value="1"/>
</dbReference>
<dbReference type="SUPFAM" id="SSF55073">
    <property type="entry name" value="Nucleotide cyclase"/>
    <property type="match status" value="1"/>
</dbReference>
<dbReference type="Pfam" id="PF08447">
    <property type="entry name" value="PAS_3"/>
    <property type="match status" value="1"/>
</dbReference>
<feature type="domain" description="EAL" evidence="9">
    <location>
        <begin position="771"/>
        <end position="1024"/>
    </location>
</feature>
<dbReference type="Gene3D" id="3.30.450.350">
    <property type="entry name" value="CHASE domain"/>
    <property type="match status" value="1"/>
</dbReference>
<evidence type="ECO:0000313" key="11">
    <source>
        <dbReference type="EMBL" id="MEX8192413.1"/>
    </source>
</evidence>
<keyword evidence="2 5" id="KW-0812">Transmembrane</keyword>
<dbReference type="InterPro" id="IPR052155">
    <property type="entry name" value="Biofilm_reg_signaling"/>
</dbReference>
<dbReference type="Pfam" id="PF13188">
    <property type="entry name" value="PAS_8"/>
    <property type="match status" value="1"/>
</dbReference>
<feature type="domain" description="CHASE" evidence="8">
    <location>
        <begin position="87"/>
        <end position="183"/>
    </location>
</feature>
<dbReference type="PROSITE" id="PS50113">
    <property type="entry name" value="PAC"/>
    <property type="match status" value="1"/>
</dbReference>
<proteinExistence type="predicted"/>
<dbReference type="SMART" id="SM01079">
    <property type="entry name" value="CHASE"/>
    <property type="match status" value="1"/>
</dbReference>
<organism evidence="11 12">
    <name type="scientific">Comamonas guangdongensis</name>
    <dbReference type="NCBI Taxonomy" id="510515"/>
    <lineage>
        <taxon>Bacteria</taxon>
        <taxon>Pseudomonadati</taxon>
        <taxon>Pseudomonadota</taxon>
        <taxon>Betaproteobacteria</taxon>
        <taxon>Burkholderiales</taxon>
        <taxon>Comamonadaceae</taxon>
        <taxon>Comamonas</taxon>
    </lineage>
</organism>
<dbReference type="InterPro" id="IPR006189">
    <property type="entry name" value="CHASE_dom"/>
</dbReference>
<dbReference type="Gene3D" id="3.20.20.450">
    <property type="entry name" value="EAL domain"/>
    <property type="match status" value="1"/>
</dbReference>
<evidence type="ECO:0000259" key="6">
    <source>
        <dbReference type="PROSITE" id="PS50112"/>
    </source>
</evidence>
<dbReference type="NCBIfam" id="TIGR00254">
    <property type="entry name" value="GGDEF"/>
    <property type="match status" value="1"/>
</dbReference>
<feature type="domain" description="GGDEF" evidence="10">
    <location>
        <begin position="624"/>
        <end position="762"/>
    </location>
</feature>
<dbReference type="PROSITE" id="PS50839">
    <property type="entry name" value="CHASE"/>
    <property type="match status" value="1"/>
</dbReference>
<gene>
    <name evidence="11" type="ORF">AB6724_06130</name>
</gene>
<dbReference type="PROSITE" id="PS50883">
    <property type="entry name" value="EAL"/>
    <property type="match status" value="1"/>
</dbReference>
<dbReference type="Pfam" id="PF03924">
    <property type="entry name" value="CHASE"/>
    <property type="match status" value="1"/>
</dbReference>
<feature type="transmembrane region" description="Helical" evidence="5">
    <location>
        <begin position="274"/>
        <end position="295"/>
    </location>
</feature>
<dbReference type="PANTHER" id="PTHR44757">
    <property type="entry name" value="DIGUANYLATE CYCLASE DGCP"/>
    <property type="match status" value="1"/>
</dbReference>
<dbReference type="InterPro" id="IPR043128">
    <property type="entry name" value="Rev_trsase/Diguanyl_cyclase"/>
</dbReference>
<feature type="domain" description="PAS" evidence="6">
    <location>
        <begin position="441"/>
        <end position="477"/>
    </location>
</feature>
<feature type="domain" description="PAS" evidence="6">
    <location>
        <begin position="315"/>
        <end position="372"/>
    </location>
</feature>
<protein>
    <submittedName>
        <fullName evidence="11">EAL domain-containing protein</fullName>
    </submittedName>
</protein>
<evidence type="ECO:0000256" key="4">
    <source>
        <dbReference type="ARBA" id="ARBA00023136"/>
    </source>
</evidence>
<dbReference type="CDD" id="cd00130">
    <property type="entry name" value="PAS"/>
    <property type="match status" value="2"/>
</dbReference>
<dbReference type="PANTHER" id="PTHR44757:SF2">
    <property type="entry name" value="BIOFILM ARCHITECTURE MAINTENANCE PROTEIN MBAA"/>
    <property type="match status" value="1"/>
</dbReference>
<dbReference type="PROSITE" id="PS50112">
    <property type="entry name" value="PAS"/>
    <property type="match status" value="2"/>
</dbReference>
<evidence type="ECO:0000256" key="1">
    <source>
        <dbReference type="ARBA" id="ARBA00004370"/>
    </source>
</evidence>
<dbReference type="Gene3D" id="3.30.70.270">
    <property type="match status" value="1"/>
</dbReference>
<comment type="subcellular location">
    <subcellularLocation>
        <location evidence="1">Membrane</location>
    </subcellularLocation>
</comment>
<evidence type="ECO:0000256" key="2">
    <source>
        <dbReference type="ARBA" id="ARBA00022692"/>
    </source>
</evidence>
<evidence type="ECO:0000256" key="3">
    <source>
        <dbReference type="ARBA" id="ARBA00022989"/>
    </source>
</evidence>
<dbReference type="InterPro" id="IPR000700">
    <property type="entry name" value="PAS-assoc_C"/>
</dbReference>
<evidence type="ECO:0000259" key="8">
    <source>
        <dbReference type="PROSITE" id="PS50839"/>
    </source>
</evidence>
<dbReference type="InterPro" id="IPR000014">
    <property type="entry name" value="PAS"/>
</dbReference>
<dbReference type="InterPro" id="IPR029787">
    <property type="entry name" value="Nucleotide_cyclase"/>
</dbReference>
<keyword evidence="12" id="KW-1185">Reference proteome</keyword>
<dbReference type="Proteomes" id="UP001561046">
    <property type="component" value="Unassembled WGS sequence"/>
</dbReference>
<reference evidence="11 12" key="1">
    <citation type="journal article" date="2013" name="Int. J. Syst. Evol. Microbiol.">
        <title>Comamonas guangdongensis sp. nov., isolated from subterranean forest sediment, and emended description of the genus Comamonas.</title>
        <authorList>
            <person name="Zhang J."/>
            <person name="Wang Y."/>
            <person name="Zhou S."/>
            <person name="Wu C."/>
            <person name="He J."/>
            <person name="Li F."/>
        </authorList>
    </citation>
    <scope>NUCLEOTIDE SEQUENCE [LARGE SCALE GENOMIC DNA]</scope>
    <source>
        <strain evidence="11 12">CCTCC AB2011133</strain>
    </source>
</reference>
<dbReference type="Gene3D" id="3.30.450.20">
    <property type="entry name" value="PAS domain"/>
    <property type="match status" value="2"/>
</dbReference>
<dbReference type="SUPFAM" id="SSF141868">
    <property type="entry name" value="EAL domain-like"/>
    <property type="match status" value="1"/>
</dbReference>
<accession>A0ABV3ZU33</accession>
<dbReference type="SMART" id="SM00267">
    <property type="entry name" value="GGDEF"/>
    <property type="match status" value="1"/>
</dbReference>
<keyword evidence="4 5" id="KW-0472">Membrane</keyword>
<feature type="domain" description="PAC" evidence="7">
    <location>
        <begin position="390"/>
        <end position="440"/>
    </location>
</feature>
<evidence type="ECO:0000313" key="12">
    <source>
        <dbReference type="Proteomes" id="UP001561046"/>
    </source>
</evidence>
<evidence type="ECO:0000256" key="5">
    <source>
        <dbReference type="SAM" id="Phobius"/>
    </source>
</evidence>
<comment type="caution">
    <text evidence="11">The sequence shown here is derived from an EMBL/GenBank/DDBJ whole genome shotgun (WGS) entry which is preliminary data.</text>
</comment>
<evidence type="ECO:0000259" key="9">
    <source>
        <dbReference type="PROSITE" id="PS50883"/>
    </source>
</evidence>
<keyword evidence="3 5" id="KW-1133">Transmembrane helix</keyword>
<dbReference type="Pfam" id="PF00990">
    <property type="entry name" value="GGDEF"/>
    <property type="match status" value="1"/>
</dbReference>
<dbReference type="Pfam" id="PF00563">
    <property type="entry name" value="EAL"/>
    <property type="match status" value="1"/>
</dbReference>
<dbReference type="EMBL" id="JBFYGN010000005">
    <property type="protein sequence ID" value="MEX8192413.1"/>
    <property type="molecule type" value="Genomic_DNA"/>
</dbReference>
<dbReference type="InterPro" id="IPR042240">
    <property type="entry name" value="CHASE_sf"/>
</dbReference>
<dbReference type="InterPro" id="IPR035965">
    <property type="entry name" value="PAS-like_dom_sf"/>
</dbReference>
<dbReference type="SMART" id="SM00052">
    <property type="entry name" value="EAL"/>
    <property type="match status" value="1"/>
</dbReference>
<sequence length="1039" mass="115648">MQQRLLQSADMAERVLQERLDAYTALLQQLAERMGDNADEGQQVFAQHAHHLLSEERLAGLKALSLTRVVEQEGSAELPAGMQAFEVSYVWPLIGNEALAGTNARQPEEAWNSLMSAWRSRSMSISAPFSFLQLPDSPLGVIVRAPLFPGQHQAGAQENSTPVPPLLGTVNARIRLQDLVRGLVPAEAYPHVAMRLLDLGPAAPGRAQKPVQDDSAGLTQTMYTGHLWADSESDPEFELAKPLERQMRVYDRVWVLQFKPALNSQAWVDKSLPWAVLVLGMLAGLALAAWLSGWWQSRSSWLRSIRSSTQARQESDARFHAMCEQAAFGVVEVDLASRAVVKANQHYCRLLGYSQQELLQCNVLEMVQPEDRARCARFMDGLDLEQFHHSADEFSLRAKNGSLLWVELSAFLSGPLDARHLLVLVRDISGRKRLEQMERQGHQQLRDLMQRLPVGLVMEDLDGRFVYWNDEFLRLAGQAGQPDSHGLQWWQRMYPDAAERERVMQRWQAAQAKARLALDDANTTDLAAAAQDWNKSLADSAASMIEPQEMLLTGGDGQRRAVALSGVVQADGCLMVLQDQSQRKAAEREVRRLAFYDALTDLPNRRLMADRLQQALAMGLRRQHFGGVVLLDVDNFKAFNEAFGLEQGDLLLKGLSQRIQALLPPGATIARQGGDDFVLLLDDLGGDPVAAAARLEHEAERWMTALREPMEIAGTPRQITVSMGLSLFGGQELRAEEVLRRTEMAMYQAKSLGRNAICFFDPQLQSALLERRTLEHDMRSGLQTGQFELFYQPQVEMGRVIGAEALLRWKHPQKGHVPPAQFIPLAEETGFILPLGDWVLQAACHQLARWANHPRFGQLVLSVNVSPRQFHQSGFVDQVLKALAEHGADAHRLKLELTEGMLVADVDDTIAKMARLKSYGIGFSLDDFGTGYSSLAYLKRLPLDQLKIDRSFVRDVLTDPNDAAIARTIVALAKSLGLHVIAEGVETQAQCRFLEGVRCYAWQGYLMSPPLPVLEFERLVTNGNVPGASAPALSPSSMR</sequence>
<dbReference type="PROSITE" id="PS50887">
    <property type="entry name" value="GGDEF"/>
    <property type="match status" value="1"/>
</dbReference>
<evidence type="ECO:0000259" key="10">
    <source>
        <dbReference type="PROSITE" id="PS50887"/>
    </source>
</evidence>
<dbReference type="CDD" id="cd01949">
    <property type="entry name" value="GGDEF"/>
    <property type="match status" value="1"/>
</dbReference>
<dbReference type="InterPro" id="IPR013655">
    <property type="entry name" value="PAS_fold_3"/>
</dbReference>
<name>A0ABV3ZU33_9BURK</name>
<dbReference type="CDD" id="cd01948">
    <property type="entry name" value="EAL"/>
    <property type="match status" value="1"/>
</dbReference>
<dbReference type="SUPFAM" id="SSF55785">
    <property type="entry name" value="PYP-like sensor domain (PAS domain)"/>
    <property type="match status" value="2"/>
</dbReference>
<dbReference type="InterPro" id="IPR001633">
    <property type="entry name" value="EAL_dom"/>
</dbReference>